<keyword evidence="3" id="KW-1133">Transmembrane helix</keyword>
<dbReference type="InterPro" id="IPR018247">
    <property type="entry name" value="EF_Hand_1_Ca_BS"/>
</dbReference>
<name>A0A6J8E4L8_MYTCO</name>
<dbReference type="Gene3D" id="2.60.120.650">
    <property type="entry name" value="Cupin"/>
    <property type="match status" value="1"/>
</dbReference>
<dbReference type="PANTHER" id="PTHR12461">
    <property type="entry name" value="HYPOXIA-INDUCIBLE FACTOR 1 ALPHA INHIBITOR-RELATED"/>
    <property type="match status" value="1"/>
</dbReference>
<dbReference type="FunFam" id="2.60.120.650:FF:000025">
    <property type="entry name" value="Lysine-specific demethylase 8"/>
    <property type="match status" value="1"/>
</dbReference>
<keyword evidence="7" id="KW-1185">Reference proteome</keyword>
<organism evidence="6 7">
    <name type="scientific">Mytilus coruscus</name>
    <name type="common">Sea mussel</name>
    <dbReference type="NCBI Taxonomy" id="42192"/>
    <lineage>
        <taxon>Eukaryota</taxon>
        <taxon>Metazoa</taxon>
        <taxon>Spiralia</taxon>
        <taxon>Lophotrochozoa</taxon>
        <taxon>Mollusca</taxon>
        <taxon>Bivalvia</taxon>
        <taxon>Autobranchia</taxon>
        <taxon>Pteriomorphia</taxon>
        <taxon>Mytilida</taxon>
        <taxon>Mytiloidea</taxon>
        <taxon>Mytilidae</taxon>
        <taxon>Mytilinae</taxon>
        <taxon>Mytilus</taxon>
    </lineage>
</organism>
<dbReference type="PROSITE" id="PS51184">
    <property type="entry name" value="JMJC"/>
    <property type="match status" value="1"/>
</dbReference>
<dbReference type="AlphaFoldDB" id="A0A6J8E4L8"/>
<dbReference type="Proteomes" id="UP000507470">
    <property type="component" value="Unassembled WGS sequence"/>
</dbReference>
<gene>
    <name evidence="6" type="ORF">MCOR_47207</name>
</gene>
<evidence type="ECO:0000259" key="4">
    <source>
        <dbReference type="PROSITE" id="PS50222"/>
    </source>
</evidence>
<keyword evidence="6" id="KW-0560">Oxidoreductase</keyword>
<keyword evidence="3" id="KW-0472">Membrane</keyword>
<dbReference type="InterPro" id="IPR002048">
    <property type="entry name" value="EF_hand_dom"/>
</dbReference>
<dbReference type="Pfam" id="PF13621">
    <property type="entry name" value="Cupin_8"/>
    <property type="match status" value="1"/>
</dbReference>
<evidence type="ECO:0000256" key="3">
    <source>
        <dbReference type="SAM" id="Phobius"/>
    </source>
</evidence>
<keyword evidence="1" id="KW-0106">Calcium</keyword>
<dbReference type="SUPFAM" id="SSF51197">
    <property type="entry name" value="Clavaminate synthase-like"/>
    <property type="match status" value="1"/>
</dbReference>
<dbReference type="OrthoDB" id="415358at2759"/>
<feature type="domain" description="JmjC" evidence="5">
    <location>
        <begin position="127"/>
        <end position="290"/>
    </location>
</feature>
<keyword evidence="3" id="KW-0812">Transmembrane</keyword>
<feature type="region of interest" description="Disordered" evidence="2">
    <location>
        <begin position="436"/>
        <end position="458"/>
    </location>
</feature>
<dbReference type="SUPFAM" id="SSF47473">
    <property type="entry name" value="EF-hand"/>
    <property type="match status" value="1"/>
</dbReference>
<evidence type="ECO:0000259" key="5">
    <source>
        <dbReference type="PROSITE" id="PS51184"/>
    </source>
</evidence>
<evidence type="ECO:0000256" key="2">
    <source>
        <dbReference type="SAM" id="MobiDB-lite"/>
    </source>
</evidence>
<feature type="domain" description="EF-hand" evidence="4">
    <location>
        <begin position="344"/>
        <end position="379"/>
    </location>
</feature>
<protein>
    <submittedName>
        <fullName evidence="6">KDM8</fullName>
        <ecNumber evidence="6">1.14.11.27</ecNumber>
    </submittedName>
</protein>
<dbReference type="GO" id="GO:0140680">
    <property type="term" value="F:histone H3K36me/H3K36me2 demethylase activity"/>
    <property type="evidence" value="ECO:0007669"/>
    <property type="project" value="UniProtKB-EC"/>
</dbReference>
<evidence type="ECO:0000313" key="6">
    <source>
        <dbReference type="EMBL" id="CAC5414395.1"/>
    </source>
</evidence>
<feature type="transmembrane region" description="Helical" evidence="3">
    <location>
        <begin position="12"/>
        <end position="32"/>
    </location>
</feature>
<dbReference type="EC" id="1.14.11.27" evidence="6"/>
<dbReference type="SMART" id="SM00558">
    <property type="entry name" value="JmjC"/>
    <property type="match status" value="1"/>
</dbReference>
<dbReference type="PANTHER" id="PTHR12461:SF18">
    <property type="entry name" value="JMJC DOMAIN-CONTAINING PROTEIN"/>
    <property type="match status" value="1"/>
</dbReference>
<dbReference type="EMBL" id="CACVKT020008341">
    <property type="protein sequence ID" value="CAC5414395.1"/>
    <property type="molecule type" value="Genomic_DNA"/>
</dbReference>
<evidence type="ECO:0000256" key="1">
    <source>
        <dbReference type="ARBA" id="ARBA00022837"/>
    </source>
</evidence>
<dbReference type="InterPro" id="IPR003347">
    <property type="entry name" value="JmjC_dom"/>
</dbReference>
<dbReference type="InterPro" id="IPR041667">
    <property type="entry name" value="Cupin_8"/>
</dbReference>
<proteinExistence type="predicted"/>
<dbReference type="PROSITE" id="PS00018">
    <property type="entry name" value="EF_HAND_1"/>
    <property type="match status" value="1"/>
</dbReference>
<dbReference type="InterPro" id="IPR011992">
    <property type="entry name" value="EF-hand-dom_pair"/>
</dbReference>
<dbReference type="GO" id="GO:0005509">
    <property type="term" value="F:calcium ion binding"/>
    <property type="evidence" value="ECO:0007669"/>
    <property type="project" value="InterPro"/>
</dbReference>
<dbReference type="PROSITE" id="PS50222">
    <property type="entry name" value="EF_HAND_2"/>
    <property type="match status" value="1"/>
</dbReference>
<evidence type="ECO:0000313" key="7">
    <source>
        <dbReference type="Proteomes" id="UP000507470"/>
    </source>
</evidence>
<accession>A0A6J8E4L8</accession>
<reference evidence="6 7" key="1">
    <citation type="submission" date="2020-06" db="EMBL/GenBank/DDBJ databases">
        <authorList>
            <person name="Li R."/>
            <person name="Bekaert M."/>
        </authorList>
    </citation>
    <scope>NUCLEOTIDE SEQUENCE [LARGE SCALE GENOMIC DNA]</scope>
    <source>
        <strain evidence="7">wild</strain>
    </source>
</reference>
<sequence length="458" mass="53072">MVVFTVGKVNFVYFLLSFFTFFAFTVSEYVPGHLKPLGHHRKSLGGVTILKEFPSPTDFYENYIAKSEPFVVKGVLENGQFPAYKLWTDQYLEKEYGSIYVDVEGGKKEDRNAQAYTMPMSKFLKIYNQSNVYMVYDVANEMKADITIPISLQCGGLEKAIKSVIMWFSSGGTKSVLHNDGLDNINCLLDGNKDLIMFHKKYKPEIEADHFMQYGSYSKVDVEAVDMEKFPKLRDLPWYMANITKGDCLFIPYQWYHQVYSHSGRNLAVNIWSNHLRWFDKTACKESEDKLKPKSLKNVELKNEEELSLDDEVRDMFLDALDDLKTVNFEEFAGRIRKIAGQEIPDDALNKMFDIIDNDKNGILTMNEFHTCDFAEMFEQIPDFESFFTNNDQDAIDGKNDQKLPGNDYYNRQPMLVEMEDDVSFLLNPKKSQEITLNDENIQEETNDQIRNTGKEEL</sequence>
<dbReference type="Gene3D" id="1.10.238.10">
    <property type="entry name" value="EF-hand"/>
    <property type="match status" value="1"/>
</dbReference>